<dbReference type="InterPro" id="IPR046348">
    <property type="entry name" value="SIS_dom_sf"/>
</dbReference>
<dbReference type="KEGG" id="spet:CEP67_06425"/>
<dbReference type="GO" id="GO:0003700">
    <property type="term" value="F:DNA-binding transcription factor activity"/>
    <property type="evidence" value="ECO:0007669"/>
    <property type="project" value="InterPro"/>
</dbReference>
<feature type="domain" description="HTH rpiR-type" evidence="4">
    <location>
        <begin position="1"/>
        <end position="77"/>
    </location>
</feature>
<evidence type="ECO:0000313" key="6">
    <source>
        <dbReference type="EMBL" id="MCY1595699.1"/>
    </source>
</evidence>
<keyword evidence="3" id="KW-0804">Transcription</keyword>
<dbReference type="GeneID" id="98298368"/>
<gene>
    <name evidence="7" type="ORF">CJ235_08475</name>
    <name evidence="6" type="ORF">NW112_10660</name>
</gene>
<dbReference type="SUPFAM" id="SSF53697">
    <property type="entry name" value="SIS domain"/>
    <property type="match status" value="1"/>
</dbReference>
<dbReference type="Gene3D" id="1.10.10.10">
    <property type="entry name" value="Winged helix-like DNA-binding domain superfamily/Winged helix DNA-binding domain"/>
    <property type="match status" value="1"/>
</dbReference>
<dbReference type="PANTHER" id="PTHR30514:SF21">
    <property type="entry name" value="RPIR-FAMILY TRANSCRIPTIONAL REGULATOR"/>
    <property type="match status" value="1"/>
</dbReference>
<dbReference type="PROSITE" id="PS51464">
    <property type="entry name" value="SIS"/>
    <property type="match status" value="1"/>
</dbReference>
<dbReference type="STRING" id="170573.GCA_001076995_00726"/>
<dbReference type="InterPro" id="IPR035472">
    <property type="entry name" value="RpiR-like_SIS"/>
</dbReference>
<accession>A0A1Z3U0Y2</accession>
<reference evidence="6" key="2">
    <citation type="journal article" date="2022" name="Int. J. Mol. Sci.">
        <title>Phenotypic and genotypic virulence characterisation of Staphylococcus pettenkoferi strains isolated from human bloodstream and diabetic foot infections.</title>
        <authorList>
            <person name="Magnan C."/>
        </authorList>
    </citation>
    <scope>NUCLEOTIDE SEQUENCE</scope>
    <source>
        <strain evidence="6">NSP020P</strain>
    </source>
</reference>
<feature type="domain" description="SIS" evidence="5">
    <location>
        <begin position="111"/>
        <end position="251"/>
    </location>
</feature>
<dbReference type="GO" id="GO:0097367">
    <property type="term" value="F:carbohydrate derivative binding"/>
    <property type="evidence" value="ECO:0007669"/>
    <property type="project" value="InterPro"/>
</dbReference>
<evidence type="ECO:0000259" key="4">
    <source>
        <dbReference type="PROSITE" id="PS51071"/>
    </source>
</evidence>
<dbReference type="InterPro" id="IPR001347">
    <property type="entry name" value="SIS_dom"/>
</dbReference>
<evidence type="ECO:0000259" key="5">
    <source>
        <dbReference type="PROSITE" id="PS51464"/>
    </source>
</evidence>
<evidence type="ECO:0000256" key="3">
    <source>
        <dbReference type="ARBA" id="ARBA00023163"/>
    </source>
</evidence>
<dbReference type="Proteomes" id="UP000235748">
    <property type="component" value="Unassembled WGS sequence"/>
</dbReference>
<dbReference type="AlphaFoldDB" id="A0A1Z3U0Y2"/>
<dbReference type="PANTHER" id="PTHR30514">
    <property type="entry name" value="GLUCOKINASE"/>
    <property type="match status" value="1"/>
</dbReference>
<keyword evidence="1" id="KW-0805">Transcription regulation</keyword>
<dbReference type="SUPFAM" id="SSF46689">
    <property type="entry name" value="Homeodomain-like"/>
    <property type="match status" value="1"/>
</dbReference>
<evidence type="ECO:0000256" key="2">
    <source>
        <dbReference type="ARBA" id="ARBA00023125"/>
    </source>
</evidence>
<comment type="caution">
    <text evidence="7">The sequence shown here is derived from an EMBL/GenBank/DDBJ whole genome shotgun (WGS) entry which is preliminary data.</text>
</comment>
<dbReference type="InterPro" id="IPR009057">
    <property type="entry name" value="Homeodomain-like_sf"/>
</dbReference>
<dbReference type="Proteomes" id="UP001081438">
    <property type="component" value="Unassembled WGS sequence"/>
</dbReference>
<dbReference type="InterPro" id="IPR036388">
    <property type="entry name" value="WH-like_DNA-bd_sf"/>
</dbReference>
<evidence type="ECO:0000256" key="1">
    <source>
        <dbReference type="ARBA" id="ARBA00023015"/>
    </source>
</evidence>
<evidence type="ECO:0000313" key="8">
    <source>
        <dbReference type="Proteomes" id="UP000235748"/>
    </source>
</evidence>
<dbReference type="Gene3D" id="3.40.50.10490">
    <property type="entry name" value="Glucose-6-phosphate isomerase like protein, domain 1"/>
    <property type="match status" value="1"/>
</dbReference>
<dbReference type="GO" id="GO:1901135">
    <property type="term" value="P:carbohydrate derivative metabolic process"/>
    <property type="evidence" value="ECO:0007669"/>
    <property type="project" value="InterPro"/>
</dbReference>
<sequence length="270" mass="30660">MKFANRIQRYRHLLTKKDKDIVAFIEETEFTDDFSTINSLASAIDTSPATITRFAHKLNYENFQDMKFSLQQEKTVKPIENSPLIQRIHNYHQNVIQQTGEFVSEKQIQRFVNQLKRSRQIIYSGLGSSGLSATEFYYRTMRMGMKGNVSTDAHQMKIHASLLSKSDTFVAISNSGETKELIAAANIAKARGAFVVAITNYEGSTLTQSADLVLLTTDQKRINDPYFVNTQIATSFLVDIVSYLLLEDDYLRGLYRQTTEVILADKKGDV</sequence>
<dbReference type="PROSITE" id="PS51071">
    <property type="entry name" value="HTH_RPIR"/>
    <property type="match status" value="1"/>
</dbReference>
<protein>
    <submittedName>
        <fullName evidence="7">MurR/RpiR family transcriptional regulator</fullName>
    </submittedName>
</protein>
<dbReference type="RefSeq" id="WP_002473086.1">
    <property type="nucleotide sequence ID" value="NZ_CP022096.2"/>
</dbReference>
<dbReference type="EMBL" id="PNGG01000004">
    <property type="protein sequence ID" value="PMC18455.1"/>
    <property type="molecule type" value="Genomic_DNA"/>
</dbReference>
<dbReference type="InterPro" id="IPR000281">
    <property type="entry name" value="HTH_RpiR"/>
</dbReference>
<dbReference type="Pfam" id="PF01380">
    <property type="entry name" value="SIS"/>
    <property type="match status" value="1"/>
</dbReference>
<evidence type="ECO:0000313" key="7">
    <source>
        <dbReference type="EMBL" id="PMC18455.1"/>
    </source>
</evidence>
<proteinExistence type="predicted"/>
<dbReference type="EMBL" id="JANSKX010000039">
    <property type="protein sequence ID" value="MCY1595699.1"/>
    <property type="molecule type" value="Genomic_DNA"/>
</dbReference>
<dbReference type="InterPro" id="IPR047640">
    <property type="entry name" value="RpiR-like"/>
</dbReference>
<reference evidence="7 8" key="1">
    <citation type="submission" date="2017-09" db="EMBL/GenBank/DDBJ databases">
        <title>Bacterial strain isolated from the female urinary microbiota.</title>
        <authorList>
            <person name="Thomas-White K."/>
            <person name="Kumar N."/>
            <person name="Forster S."/>
            <person name="Putonti C."/>
            <person name="Lawley T."/>
            <person name="Wolfe A.J."/>
        </authorList>
    </citation>
    <scope>NUCLEOTIDE SEQUENCE [LARGE SCALE GENOMIC DNA]</scope>
    <source>
        <strain evidence="7 8">UMB0834</strain>
    </source>
</reference>
<name>A0A1Z3U0Y2_9STAP</name>
<dbReference type="GO" id="GO:0003677">
    <property type="term" value="F:DNA binding"/>
    <property type="evidence" value="ECO:0007669"/>
    <property type="project" value="UniProtKB-KW"/>
</dbReference>
<organism evidence="7 8">
    <name type="scientific">Staphylococcus pettenkoferi</name>
    <dbReference type="NCBI Taxonomy" id="170573"/>
    <lineage>
        <taxon>Bacteria</taxon>
        <taxon>Bacillati</taxon>
        <taxon>Bacillota</taxon>
        <taxon>Bacilli</taxon>
        <taxon>Bacillales</taxon>
        <taxon>Staphylococcaceae</taxon>
        <taxon>Staphylococcus</taxon>
    </lineage>
</organism>
<keyword evidence="2" id="KW-0238">DNA-binding</keyword>
<dbReference type="Pfam" id="PF01418">
    <property type="entry name" value="HTH_6"/>
    <property type="match status" value="1"/>
</dbReference>
<dbReference type="CDD" id="cd05013">
    <property type="entry name" value="SIS_RpiR"/>
    <property type="match status" value="1"/>
</dbReference>